<evidence type="ECO:0000313" key="10">
    <source>
        <dbReference type="Proteomes" id="UP000235220"/>
    </source>
</evidence>
<dbReference type="InterPro" id="IPR000894">
    <property type="entry name" value="RuBisCO_ssu_dom"/>
</dbReference>
<accession>A0A2I4EBW9</accession>
<evidence type="ECO:0000256" key="7">
    <source>
        <dbReference type="ARBA" id="ARBA00023300"/>
    </source>
</evidence>
<comment type="similarity">
    <text evidence="8 9">Belongs to the RuBisCO small chain family.</text>
</comment>
<keyword evidence="7 8" id="KW-0120">Carbon dioxide fixation</keyword>
<keyword evidence="10" id="KW-1185">Reference proteome</keyword>
<protein>
    <recommendedName>
        <fullName evidence="8">Ribulose bisphosphate carboxylase small subunit, chloroplastic</fullName>
        <shortName evidence="8">RuBisCO small subunit</shortName>
    </recommendedName>
</protein>
<comment type="miscellaneous">
    <text evidence="8">The basic functional RuBisCO is composed of a large chain homodimer in a 'head-to-tail' conformation. In form I RuBisCO this homodimer is arranged in a barrel-like tetramer with the small subunits forming a tetrameric 'cap' on each end of the 'barrel'.</text>
</comment>
<dbReference type="OrthoDB" id="561at2759"/>
<name>A0A2I4EBW9_JUGRE</name>
<dbReference type="KEGG" id="jre:108988192"/>
<keyword evidence="2 8" id="KW-0602">Photosynthesis</keyword>
<dbReference type="Gramene" id="Jr01_07310_p1">
    <property type="protein sequence ID" value="cds.Jr01_07310_p1"/>
    <property type="gene ID" value="Jr01_07310"/>
</dbReference>
<dbReference type="PRINTS" id="PR00152">
    <property type="entry name" value="RUBISCOSMALL"/>
</dbReference>
<evidence type="ECO:0000256" key="8">
    <source>
        <dbReference type="HAMAP-Rule" id="MF_00860"/>
    </source>
</evidence>
<dbReference type="PANTHER" id="PTHR31262:SF10">
    <property type="entry name" value="RIBULOSE BISPHOSPHATE CARBOXYLASE SMALL SUBUNIT 1A, CHLOROPLASTIC-RELATED"/>
    <property type="match status" value="1"/>
</dbReference>
<dbReference type="GeneID" id="108988192"/>
<evidence type="ECO:0000256" key="1">
    <source>
        <dbReference type="ARBA" id="ARBA00022528"/>
    </source>
</evidence>
<comment type="subcellular location">
    <subcellularLocation>
        <location evidence="8">Plastid</location>
        <location evidence="8">Chloroplast</location>
    </subcellularLocation>
</comment>
<dbReference type="SUPFAM" id="SSF55239">
    <property type="entry name" value="RuBisCO, small subunit"/>
    <property type="match status" value="1"/>
</dbReference>
<comment type="subunit">
    <text evidence="8 9">Heterohexadecamer of 8 large and 8 small subunits.</text>
</comment>
<dbReference type="FunFam" id="3.30.190.10:FF:000001">
    <property type="entry name" value="Ribulose bisphosphate carboxylase small chain, chloroplastic"/>
    <property type="match status" value="1"/>
</dbReference>
<dbReference type="CDD" id="cd03527">
    <property type="entry name" value="RuBisCO_small"/>
    <property type="match status" value="1"/>
</dbReference>
<keyword evidence="6 8" id="KW-0601">Photorespiration</keyword>
<evidence type="ECO:0000256" key="4">
    <source>
        <dbReference type="ARBA" id="ARBA00022640"/>
    </source>
</evidence>
<gene>
    <name evidence="11" type="primary">LOC108988192</name>
    <name evidence="8" type="synonym">RBCS</name>
</gene>
<dbReference type="GO" id="GO:0016984">
    <property type="term" value="F:ribulose-bisphosphate carboxylase activity"/>
    <property type="evidence" value="ECO:0007669"/>
    <property type="project" value="UniProtKB-UniRule"/>
</dbReference>
<evidence type="ECO:0000313" key="11">
    <source>
        <dbReference type="RefSeq" id="XP_018816891.1"/>
    </source>
</evidence>
<dbReference type="AlphaFoldDB" id="A0A2I4EBW9"/>
<comment type="function">
    <text evidence="8 9">RuBisCO catalyzes two reactions: the carboxylation of D-ribulose 1,5-bisphosphate, the primary event in carbon dioxide fixation, as well as the oxidative fragmentation of the pentose substrate. Both reactions occur simultaneously and in competition at the same active site. Although the small subunit is not catalytic it is essential for maximal activity.</text>
</comment>
<dbReference type="GO" id="GO:0009507">
    <property type="term" value="C:chloroplast"/>
    <property type="evidence" value="ECO:0007669"/>
    <property type="project" value="UniProtKB-SubCell"/>
</dbReference>
<sequence>MASSMISSATVATVNRATPAQASMVAPFTGLKSAATFPVTQRANNDITSIASNGGRVQCMQVWPPLGKQKFETLSYLPPLSYESLAKEVDYLIRKGWIPCLEFELEHGFVYRENNRSPGYYDGRYWVMWKLPMFGCTDSSQVLKELEECKKAYPTAFIRIIGFDNKRQVQCISFIAYKPPGFN</sequence>
<proteinExistence type="inferred from homology"/>
<dbReference type="STRING" id="51240.A0A2I4EBW9"/>
<dbReference type="RefSeq" id="XP_018816891.1">
    <property type="nucleotide sequence ID" value="XM_018961346.2"/>
</dbReference>
<dbReference type="InterPro" id="IPR036385">
    <property type="entry name" value="RuBisCO_ssu_sf"/>
</dbReference>
<evidence type="ECO:0000256" key="5">
    <source>
        <dbReference type="ARBA" id="ARBA00022946"/>
    </source>
</evidence>
<keyword evidence="4 8" id="KW-0934">Plastid</keyword>
<dbReference type="Pfam" id="PF00101">
    <property type="entry name" value="RuBisCO_small"/>
    <property type="match status" value="1"/>
</dbReference>
<dbReference type="InterPro" id="IPR024681">
    <property type="entry name" value="RuBisCO_ssu"/>
</dbReference>
<organism evidence="10 11">
    <name type="scientific">Juglans regia</name>
    <name type="common">English walnut</name>
    <dbReference type="NCBI Taxonomy" id="51240"/>
    <lineage>
        <taxon>Eukaryota</taxon>
        <taxon>Viridiplantae</taxon>
        <taxon>Streptophyta</taxon>
        <taxon>Embryophyta</taxon>
        <taxon>Tracheophyta</taxon>
        <taxon>Spermatophyta</taxon>
        <taxon>Magnoliopsida</taxon>
        <taxon>eudicotyledons</taxon>
        <taxon>Gunneridae</taxon>
        <taxon>Pentapetalae</taxon>
        <taxon>rosids</taxon>
        <taxon>fabids</taxon>
        <taxon>Fagales</taxon>
        <taxon>Juglandaceae</taxon>
        <taxon>Juglans</taxon>
    </lineage>
</organism>
<dbReference type="GO" id="GO:0009853">
    <property type="term" value="P:photorespiration"/>
    <property type="evidence" value="ECO:0007669"/>
    <property type="project" value="UniProtKB-UniRule"/>
</dbReference>
<evidence type="ECO:0000256" key="2">
    <source>
        <dbReference type="ARBA" id="ARBA00022531"/>
    </source>
</evidence>
<dbReference type="Pfam" id="PF12338">
    <property type="entry name" value="RbcS"/>
    <property type="match status" value="1"/>
</dbReference>
<dbReference type="HAMAP" id="MF_00859">
    <property type="entry name" value="RuBisCO_S_bact"/>
    <property type="match status" value="1"/>
</dbReference>
<dbReference type="SMART" id="SM00961">
    <property type="entry name" value="RuBisCO_small"/>
    <property type="match status" value="1"/>
</dbReference>
<dbReference type="PANTHER" id="PTHR31262">
    <property type="entry name" value="RIBULOSE BISPHOSPHATE CARBOXYLASE SMALL CHAIN 1, CHLOROPLASTIC"/>
    <property type="match status" value="1"/>
</dbReference>
<reference evidence="11" key="1">
    <citation type="submission" date="2025-08" db="UniProtKB">
        <authorList>
            <consortium name="RefSeq"/>
        </authorList>
    </citation>
    <scope>IDENTIFICATION</scope>
    <source>
        <tissue evidence="11">Leaves</tissue>
    </source>
</reference>
<keyword evidence="5" id="KW-0809">Transit peptide</keyword>
<dbReference type="Proteomes" id="UP000235220">
    <property type="component" value="Chromosome 1"/>
</dbReference>
<dbReference type="FunCoup" id="A0A2I4EBW9">
    <property type="interactions" value="1859"/>
</dbReference>
<evidence type="ECO:0000256" key="6">
    <source>
        <dbReference type="ARBA" id="ARBA00023238"/>
    </source>
</evidence>
<dbReference type="InterPro" id="IPR024680">
    <property type="entry name" value="RuBisCO_ssu_N"/>
</dbReference>
<evidence type="ECO:0000256" key="9">
    <source>
        <dbReference type="RuleBase" id="RU003627"/>
    </source>
</evidence>
<keyword evidence="1 8" id="KW-0150">Chloroplast</keyword>
<keyword evidence="3 8" id="KW-0113">Calvin cycle</keyword>
<dbReference type="Gene3D" id="3.30.190.10">
    <property type="entry name" value="Ribulose bisphosphate carboxylase, small subunit"/>
    <property type="match status" value="1"/>
</dbReference>
<evidence type="ECO:0000256" key="3">
    <source>
        <dbReference type="ARBA" id="ARBA00022567"/>
    </source>
</evidence>
<dbReference type="GO" id="GO:0019253">
    <property type="term" value="P:reductive pentose-phosphate cycle"/>
    <property type="evidence" value="ECO:0007669"/>
    <property type="project" value="UniProtKB-UniRule"/>
</dbReference>